<protein>
    <submittedName>
        <fullName evidence="1">Uncharacterized protein</fullName>
    </submittedName>
</protein>
<accession>I4ZA12</accession>
<evidence type="ECO:0000313" key="1">
    <source>
        <dbReference type="EMBL" id="EIM33054.1"/>
    </source>
</evidence>
<dbReference type="AlphaFoldDB" id="I4ZA12"/>
<keyword evidence="2" id="KW-1185">Reference proteome</keyword>
<evidence type="ECO:0000313" key="2">
    <source>
        <dbReference type="Proteomes" id="UP000002786"/>
    </source>
</evidence>
<proteinExistence type="predicted"/>
<name>I4ZA12_9BACT</name>
<gene>
    <name evidence="1" type="ORF">PrebiDRAFT_1345</name>
</gene>
<dbReference type="HOGENOM" id="CLU_2754486_0_0_10"/>
<reference evidence="1 2" key="1">
    <citation type="submission" date="2012-02" db="EMBL/GenBank/DDBJ databases">
        <title>Improved High-Quality Draft genome of Prevotella bivia DSM 20514.</title>
        <authorList>
            <consortium name="US DOE Joint Genome Institute (JGI-PGF)"/>
            <person name="Lucas S."/>
            <person name="Copeland A."/>
            <person name="Lapidus A."/>
            <person name="Bruce D."/>
            <person name="Goodwin L."/>
            <person name="Pitluck S."/>
            <person name="Peters L."/>
            <person name="Mikhailova N."/>
            <person name="Munk A.C.C."/>
            <person name="Kyrpides N."/>
            <person name="Mavromatis K."/>
            <person name="Detter J.C."/>
            <person name="Han C."/>
            <person name="Land M."/>
            <person name="Hauser L."/>
            <person name="Markowitz V."/>
            <person name="Cheng J.-F."/>
            <person name="Hugenholtz P."/>
            <person name="Woyke T."/>
            <person name="Wu D."/>
            <person name="Gronow S."/>
            <person name="Wellnitz S."/>
            <person name="Brambilla E."/>
            <person name="Klenk H.-P."/>
            <person name="Eisen J.A."/>
        </authorList>
    </citation>
    <scope>NUCLEOTIDE SEQUENCE [LARGE SCALE GENOMIC DNA]</scope>
    <source>
        <strain evidence="1 2">DSM 20514</strain>
    </source>
</reference>
<organism evidence="1 2">
    <name type="scientific">Prevotella bivia DSM 20514</name>
    <dbReference type="NCBI Taxonomy" id="868129"/>
    <lineage>
        <taxon>Bacteria</taxon>
        <taxon>Pseudomonadati</taxon>
        <taxon>Bacteroidota</taxon>
        <taxon>Bacteroidia</taxon>
        <taxon>Bacteroidales</taxon>
        <taxon>Prevotellaceae</taxon>
        <taxon>Prevotella</taxon>
    </lineage>
</organism>
<dbReference type="Proteomes" id="UP000002786">
    <property type="component" value="Unassembled WGS sequence"/>
</dbReference>
<sequence>MLKIKEISREGSIIASSEVFEVTAYPTFHGLKLSASYPFYIIYINNIPSFKPPKEASLPLILPNLYNNVI</sequence>
<dbReference type="EMBL" id="JH660660">
    <property type="protein sequence ID" value="EIM33054.1"/>
    <property type="molecule type" value="Genomic_DNA"/>
</dbReference>